<dbReference type="STRING" id="1348624.GCA_001591545_00559"/>
<evidence type="ECO:0000259" key="2">
    <source>
        <dbReference type="Pfam" id="PF22725"/>
    </source>
</evidence>
<evidence type="ECO:0000313" key="4">
    <source>
        <dbReference type="Proteomes" id="UP000249134"/>
    </source>
</evidence>
<keyword evidence="4" id="KW-1185">Reference proteome</keyword>
<accession>A0A2X4W625</accession>
<organism evidence="3 4">
    <name type="scientific">Lederbergia lenta</name>
    <name type="common">Bacillus lentus</name>
    <dbReference type="NCBI Taxonomy" id="1467"/>
    <lineage>
        <taxon>Bacteria</taxon>
        <taxon>Bacillati</taxon>
        <taxon>Bacillota</taxon>
        <taxon>Bacilli</taxon>
        <taxon>Bacillales</taxon>
        <taxon>Bacillaceae</taxon>
        <taxon>Lederbergia</taxon>
    </lineage>
</organism>
<dbReference type="InterPro" id="IPR036291">
    <property type="entry name" value="NAD(P)-bd_dom_sf"/>
</dbReference>
<dbReference type="Pfam" id="PF01408">
    <property type="entry name" value="GFO_IDH_MocA"/>
    <property type="match status" value="1"/>
</dbReference>
<dbReference type="InterPro" id="IPR055170">
    <property type="entry name" value="GFO_IDH_MocA-like_dom"/>
</dbReference>
<dbReference type="EC" id="1.1.1.18" evidence="3"/>
<dbReference type="KEGG" id="blen:NCTC4824_01472"/>
<dbReference type="PANTHER" id="PTHR43377:SF1">
    <property type="entry name" value="BILIVERDIN REDUCTASE A"/>
    <property type="match status" value="1"/>
</dbReference>
<sequence length="351" mass="40580">MTYVHQYFEESERGFIMSKLKVIQVGTGGFGTSWLEIIDNFEAIELVGVVDVNHKNLLNAKEFIKNNKVEYFTDHLEAFSKIKADIAVIITPPQTHKRLALDALENNLNVFMEKPIAHTLEDALELLEKSKQYRKFVMISQNYRWRPEIEAVKQAVQKEKIGKIEYVEWNFRRATKFGGWRDQYEEILIEDMSIHHFDLMRHILGVEPSTVFAKSMKPSWSWFNGKSTATVIMNFENVLINYFGSWVTRGKETPWNGEFKLVGEKGVIELNDDCPSITFADGMFKELLPVPMEFEDREYSLYEMTEAIKENRKPITDIADNINSFAIVGAALESIKQEKEIEITSVLKGRG</sequence>
<dbReference type="AlphaFoldDB" id="A0A2X4W625"/>
<keyword evidence="3" id="KW-0560">Oxidoreductase</keyword>
<dbReference type="SUPFAM" id="SSF51735">
    <property type="entry name" value="NAD(P)-binding Rossmann-fold domains"/>
    <property type="match status" value="1"/>
</dbReference>
<proteinExistence type="predicted"/>
<reference evidence="3 4" key="1">
    <citation type="submission" date="2018-06" db="EMBL/GenBank/DDBJ databases">
        <authorList>
            <consortium name="Pathogen Informatics"/>
            <person name="Doyle S."/>
        </authorList>
    </citation>
    <scope>NUCLEOTIDE SEQUENCE [LARGE SCALE GENOMIC DNA]</scope>
    <source>
        <strain evidence="3 4">NCTC4824</strain>
    </source>
</reference>
<protein>
    <submittedName>
        <fullName evidence="3">Oxidoreductase</fullName>
        <ecNumber evidence="3">1.1.1.18</ecNumber>
    </submittedName>
</protein>
<dbReference type="GO" id="GO:0000166">
    <property type="term" value="F:nucleotide binding"/>
    <property type="evidence" value="ECO:0007669"/>
    <property type="project" value="InterPro"/>
</dbReference>
<dbReference type="EMBL" id="LS483476">
    <property type="protein sequence ID" value="SQI55438.1"/>
    <property type="molecule type" value="Genomic_DNA"/>
</dbReference>
<gene>
    <name evidence="3" type="primary">idhA</name>
    <name evidence="3" type="ORF">NCTC4824_01472</name>
</gene>
<name>A0A2X4W625_LEDLE</name>
<dbReference type="Proteomes" id="UP000249134">
    <property type="component" value="Chromosome 1"/>
</dbReference>
<feature type="domain" description="GFO/IDH/MocA-like oxidoreductase" evidence="2">
    <location>
        <begin position="150"/>
        <end position="269"/>
    </location>
</feature>
<dbReference type="Pfam" id="PF22725">
    <property type="entry name" value="GFO_IDH_MocA_C3"/>
    <property type="match status" value="1"/>
</dbReference>
<dbReference type="GO" id="GO:0050112">
    <property type="term" value="F:inositol 2-dehydrogenase (NAD+) activity"/>
    <property type="evidence" value="ECO:0007669"/>
    <property type="project" value="UniProtKB-EC"/>
</dbReference>
<dbReference type="PANTHER" id="PTHR43377">
    <property type="entry name" value="BILIVERDIN REDUCTASE A"/>
    <property type="match status" value="1"/>
</dbReference>
<dbReference type="Gene3D" id="3.30.360.10">
    <property type="entry name" value="Dihydrodipicolinate Reductase, domain 2"/>
    <property type="match status" value="1"/>
</dbReference>
<dbReference type="InterPro" id="IPR000683">
    <property type="entry name" value="Gfo/Idh/MocA-like_OxRdtase_N"/>
</dbReference>
<dbReference type="InterPro" id="IPR051450">
    <property type="entry name" value="Gfo/Idh/MocA_Oxidoreductases"/>
</dbReference>
<dbReference type="Gene3D" id="3.40.50.720">
    <property type="entry name" value="NAD(P)-binding Rossmann-like Domain"/>
    <property type="match status" value="1"/>
</dbReference>
<dbReference type="SUPFAM" id="SSF55347">
    <property type="entry name" value="Glyceraldehyde-3-phosphate dehydrogenase-like, C-terminal domain"/>
    <property type="match status" value="1"/>
</dbReference>
<evidence type="ECO:0000313" key="3">
    <source>
        <dbReference type="EMBL" id="SQI55438.1"/>
    </source>
</evidence>
<evidence type="ECO:0000259" key="1">
    <source>
        <dbReference type="Pfam" id="PF01408"/>
    </source>
</evidence>
<feature type="domain" description="Gfo/Idh/MocA-like oxidoreductase N-terminal" evidence="1">
    <location>
        <begin position="21"/>
        <end position="139"/>
    </location>
</feature>